<reference evidence="2 3" key="1">
    <citation type="submission" date="2011-10" db="EMBL/GenBank/DDBJ databases">
        <title>Genome Sequence of Commensalibacter intestini A911, isolated from Drosophila gut.</title>
        <authorList>
            <person name="Lee W.-J."/>
            <person name="Kim E.-K."/>
        </authorList>
    </citation>
    <scope>NUCLEOTIDE SEQUENCE [LARGE SCALE GENOMIC DNA]</scope>
    <source>
        <strain evidence="2 3">A911</strain>
    </source>
</reference>
<sequence>MVRHFKKTICTLFGAAALISLSPSPAKAQHIVTETEAGKLTLESLTAAPAVRHYKARKVAYKTASRGTAHSSKLVRTVSYKQKGKLSIKNAVYNSSSTHKKAAKRRHRS</sequence>
<accession>G6EZD1</accession>
<dbReference type="EMBL" id="AGFR01000003">
    <property type="protein sequence ID" value="EHD14869.1"/>
    <property type="molecule type" value="Genomic_DNA"/>
</dbReference>
<feature type="signal peptide" evidence="1">
    <location>
        <begin position="1"/>
        <end position="28"/>
    </location>
</feature>
<keyword evidence="1" id="KW-0732">Signal</keyword>
<proteinExistence type="predicted"/>
<evidence type="ECO:0000313" key="2">
    <source>
        <dbReference type="EMBL" id="EHD14869.1"/>
    </source>
</evidence>
<dbReference type="OrthoDB" id="7284349at2"/>
<dbReference type="STRING" id="1088868.CIN_08010"/>
<dbReference type="Proteomes" id="UP000005939">
    <property type="component" value="Unassembled WGS sequence"/>
</dbReference>
<protein>
    <recommendedName>
        <fullName evidence="4">Secreted protein</fullName>
    </recommendedName>
</protein>
<feature type="chain" id="PRO_5003488574" description="Secreted protein" evidence="1">
    <location>
        <begin position="29"/>
        <end position="109"/>
    </location>
</feature>
<organism evidence="2 3">
    <name type="scientific">Commensalibacter intestini A911</name>
    <dbReference type="NCBI Taxonomy" id="1088868"/>
    <lineage>
        <taxon>Bacteria</taxon>
        <taxon>Pseudomonadati</taxon>
        <taxon>Pseudomonadota</taxon>
        <taxon>Alphaproteobacteria</taxon>
        <taxon>Acetobacterales</taxon>
        <taxon>Acetobacteraceae</taxon>
    </lineage>
</organism>
<evidence type="ECO:0000313" key="3">
    <source>
        <dbReference type="Proteomes" id="UP000005939"/>
    </source>
</evidence>
<evidence type="ECO:0008006" key="4">
    <source>
        <dbReference type="Google" id="ProtNLM"/>
    </source>
</evidence>
<comment type="caution">
    <text evidence="2">The sequence shown here is derived from an EMBL/GenBank/DDBJ whole genome shotgun (WGS) entry which is preliminary data.</text>
</comment>
<dbReference type="RefSeq" id="WP_008853791.1">
    <property type="nucleotide sequence ID" value="NZ_AGFR01000003.1"/>
</dbReference>
<gene>
    <name evidence="2" type="ORF">CIN_08010</name>
</gene>
<evidence type="ECO:0000256" key="1">
    <source>
        <dbReference type="SAM" id="SignalP"/>
    </source>
</evidence>
<dbReference type="AlphaFoldDB" id="G6EZD1"/>
<name>G6EZD1_9PROT</name>